<keyword evidence="2" id="KW-1003">Cell membrane</keyword>
<keyword evidence="3 6" id="KW-0812">Transmembrane</keyword>
<feature type="transmembrane region" description="Helical" evidence="6">
    <location>
        <begin position="215"/>
        <end position="233"/>
    </location>
</feature>
<organism evidence="7 8">
    <name type="scientific">Candidatus Portnoybacteria bacterium CG06_land_8_20_14_3_00_39_12</name>
    <dbReference type="NCBI Taxonomy" id="1974809"/>
    <lineage>
        <taxon>Bacteria</taxon>
        <taxon>Candidatus Portnoyibacteriota</taxon>
    </lineage>
</organism>
<sequence length="491" mass="55554">MYQKFKKLGKDSMVYMAGTLISKLIGFALIPVYTRIFSPQDYGILDIVSISSVIIITVSNLGLTTALSIFYFQTEDQNNKKTFISSNFIFSIFINVLICALVIIFSRPLAITFLKNADYAKYLILSVLAIPFSAIINFGSGLFRLGLKPIKYFYIILGNSLFGVVLSIYLVIFRKMGLQGALLSLLISSIIFAVISIYLTKHHFNWKFSSQKLKLMLKVGLPLAPASFMVWIMDSSGRYFLAHFRTMSDIGLYSLGFKFASILVLITAAFRLANAPFQLSIASEAQAKTIYAKTLTYYLLMTFFVAAGLSMFSKEILSLLTSPDYINSYKIIPPLTFSFIADGIYQIVGIGLLISRKTQYMTYGVIAGALAALGFNALLAPRWGILGVAFATLLAYAVGLVLIYFWNQKYYHINFELKKIFKLLIFSLGFIILSFLSYFLLTPLPMIIFKSFLMIILGLIFYFSLEINERNKIWFLARNIFRKIKFRLGYK</sequence>
<protein>
    <submittedName>
        <fullName evidence="7">Uncharacterized protein</fullName>
    </submittedName>
</protein>
<feature type="transmembrane region" description="Helical" evidence="6">
    <location>
        <begin position="119"/>
        <end position="140"/>
    </location>
</feature>
<comment type="caution">
    <text evidence="7">The sequence shown here is derived from an EMBL/GenBank/DDBJ whole genome shotgun (WGS) entry which is preliminary data.</text>
</comment>
<evidence type="ECO:0000256" key="6">
    <source>
        <dbReference type="SAM" id="Phobius"/>
    </source>
</evidence>
<dbReference type="PANTHER" id="PTHR30250:SF11">
    <property type="entry name" value="O-ANTIGEN TRANSPORTER-RELATED"/>
    <property type="match status" value="1"/>
</dbReference>
<dbReference type="InterPro" id="IPR050833">
    <property type="entry name" value="Poly_Biosynth_Transport"/>
</dbReference>
<feature type="transmembrane region" description="Helical" evidence="6">
    <location>
        <begin position="385"/>
        <end position="407"/>
    </location>
</feature>
<evidence type="ECO:0000256" key="2">
    <source>
        <dbReference type="ARBA" id="ARBA00022475"/>
    </source>
</evidence>
<feature type="transmembrane region" description="Helical" evidence="6">
    <location>
        <begin position="332"/>
        <end position="353"/>
    </location>
</feature>
<feature type="transmembrane region" description="Helical" evidence="6">
    <location>
        <begin position="12"/>
        <end position="33"/>
    </location>
</feature>
<comment type="subcellular location">
    <subcellularLocation>
        <location evidence="1">Cell membrane</location>
        <topology evidence="1">Multi-pass membrane protein</topology>
    </subcellularLocation>
</comment>
<feature type="transmembrane region" description="Helical" evidence="6">
    <location>
        <begin position="152"/>
        <end position="172"/>
    </location>
</feature>
<feature type="transmembrane region" description="Helical" evidence="6">
    <location>
        <begin position="419"/>
        <end position="441"/>
    </location>
</feature>
<evidence type="ECO:0000256" key="5">
    <source>
        <dbReference type="ARBA" id="ARBA00023136"/>
    </source>
</evidence>
<feature type="transmembrane region" description="Helical" evidence="6">
    <location>
        <begin position="360"/>
        <end position="379"/>
    </location>
</feature>
<dbReference type="GO" id="GO:0005886">
    <property type="term" value="C:plasma membrane"/>
    <property type="evidence" value="ECO:0007669"/>
    <property type="project" value="UniProtKB-SubCell"/>
</dbReference>
<dbReference type="Pfam" id="PF13440">
    <property type="entry name" value="Polysacc_synt_3"/>
    <property type="match status" value="1"/>
</dbReference>
<feature type="transmembrane region" description="Helical" evidence="6">
    <location>
        <begin position="53"/>
        <end position="72"/>
    </location>
</feature>
<dbReference type="Proteomes" id="UP000228775">
    <property type="component" value="Unassembled WGS sequence"/>
</dbReference>
<evidence type="ECO:0000256" key="1">
    <source>
        <dbReference type="ARBA" id="ARBA00004651"/>
    </source>
</evidence>
<evidence type="ECO:0000256" key="4">
    <source>
        <dbReference type="ARBA" id="ARBA00022989"/>
    </source>
</evidence>
<gene>
    <name evidence="7" type="ORF">COS76_01255</name>
</gene>
<keyword evidence="4 6" id="KW-1133">Transmembrane helix</keyword>
<feature type="transmembrane region" description="Helical" evidence="6">
    <location>
        <begin position="447"/>
        <end position="465"/>
    </location>
</feature>
<feature type="transmembrane region" description="Helical" evidence="6">
    <location>
        <begin position="253"/>
        <end position="274"/>
    </location>
</feature>
<feature type="transmembrane region" description="Helical" evidence="6">
    <location>
        <begin position="84"/>
        <end position="107"/>
    </location>
</feature>
<evidence type="ECO:0000313" key="8">
    <source>
        <dbReference type="Proteomes" id="UP000228775"/>
    </source>
</evidence>
<keyword evidence="5 6" id="KW-0472">Membrane</keyword>
<evidence type="ECO:0000313" key="7">
    <source>
        <dbReference type="EMBL" id="PIU75331.1"/>
    </source>
</evidence>
<dbReference type="EMBL" id="PEVY01000027">
    <property type="protein sequence ID" value="PIU75331.1"/>
    <property type="molecule type" value="Genomic_DNA"/>
</dbReference>
<dbReference type="AlphaFoldDB" id="A0A2M7AXG8"/>
<dbReference type="PANTHER" id="PTHR30250">
    <property type="entry name" value="PST FAMILY PREDICTED COLANIC ACID TRANSPORTER"/>
    <property type="match status" value="1"/>
</dbReference>
<reference evidence="8" key="1">
    <citation type="submission" date="2017-09" db="EMBL/GenBank/DDBJ databases">
        <title>Depth-based differentiation of microbial function through sediment-hosted aquifers and enrichment of novel symbionts in the deep terrestrial subsurface.</title>
        <authorList>
            <person name="Probst A.J."/>
            <person name="Ladd B."/>
            <person name="Jarett J.K."/>
            <person name="Geller-Mcgrath D.E."/>
            <person name="Sieber C.M.K."/>
            <person name="Emerson J.B."/>
            <person name="Anantharaman K."/>
            <person name="Thomas B.C."/>
            <person name="Malmstrom R."/>
            <person name="Stieglmeier M."/>
            <person name="Klingl A."/>
            <person name="Woyke T."/>
            <person name="Ryan C.M."/>
            <person name="Banfield J.F."/>
        </authorList>
    </citation>
    <scope>NUCLEOTIDE SEQUENCE [LARGE SCALE GENOMIC DNA]</scope>
</reference>
<feature type="transmembrane region" description="Helical" evidence="6">
    <location>
        <begin position="295"/>
        <end position="312"/>
    </location>
</feature>
<accession>A0A2M7AXG8</accession>
<evidence type="ECO:0000256" key="3">
    <source>
        <dbReference type="ARBA" id="ARBA00022692"/>
    </source>
</evidence>
<proteinExistence type="predicted"/>
<name>A0A2M7AXG8_9BACT</name>
<feature type="transmembrane region" description="Helical" evidence="6">
    <location>
        <begin position="178"/>
        <end position="199"/>
    </location>
</feature>